<dbReference type="PROSITE" id="PS50089">
    <property type="entry name" value="ZF_RING_2"/>
    <property type="match status" value="1"/>
</dbReference>
<dbReference type="PANTHER" id="PTHR15710">
    <property type="entry name" value="E3 UBIQUITIN-PROTEIN LIGASE PRAJA"/>
    <property type="match status" value="1"/>
</dbReference>
<accession>A0A9Q1L0D2</accession>
<proteinExistence type="predicted"/>
<keyword evidence="9" id="KW-1185">Reference proteome</keyword>
<dbReference type="EC" id="2.3.2.27" evidence="2"/>
<keyword evidence="4 6" id="KW-0863">Zinc-finger</keyword>
<keyword evidence="3" id="KW-0479">Metal-binding</keyword>
<gene>
    <name evidence="8" type="ORF">Cgig2_006155</name>
</gene>
<feature type="domain" description="RING-type" evidence="7">
    <location>
        <begin position="245"/>
        <end position="294"/>
    </location>
</feature>
<dbReference type="OrthoDB" id="1412060at2759"/>
<dbReference type="GO" id="GO:0005737">
    <property type="term" value="C:cytoplasm"/>
    <property type="evidence" value="ECO:0007669"/>
    <property type="project" value="TreeGrafter"/>
</dbReference>
<dbReference type="Pfam" id="PF13639">
    <property type="entry name" value="zf-RING_2"/>
    <property type="match status" value="1"/>
</dbReference>
<sequence length="301" mass="34402">MHIPPYMHNHHHHPLTSLSRALNSNSWYVFAALISHTTMDVFQYSYLESLDIQAQVIPTRNPNPNWHSSSSSSQPVQVEFLVDFTIHDSASLVSPGTDPHPLLSQRLTTSNTLSIVPELYSSWFWARLELNRIGLETRFIEPVITALQAKVHAIVYYFLTRRYGYGQASVMLQVNIKRLTMVPIHHPQWDTALPPLGPLDYDYDYDDDDHGLRPDHDECDEMLAIETLEIVEAEDEKAFIKDASCAICLEDFQVAVMGEKKVKETPMKLPCKHVFHEGCIRGWFKKSHFCPLCRSNVLAAS</sequence>
<dbReference type="InterPro" id="IPR001841">
    <property type="entry name" value="Znf_RING"/>
</dbReference>
<protein>
    <recommendedName>
        <fullName evidence="2">RING-type E3 ubiquitin transferase</fullName>
        <ecNumber evidence="2">2.3.2.27</ecNumber>
    </recommendedName>
</protein>
<dbReference type="Proteomes" id="UP001153076">
    <property type="component" value="Unassembled WGS sequence"/>
</dbReference>
<evidence type="ECO:0000256" key="6">
    <source>
        <dbReference type="PROSITE-ProRule" id="PRU00175"/>
    </source>
</evidence>
<keyword evidence="5" id="KW-0862">Zinc</keyword>
<dbReference type="GO" id="GO:0016567">
    <property type="term" value="P:protein ubiquitination"/>
    <property type="evidence" value="ECO:0007669"/>
    <property type="project" value="TreeGrafter"/>
</dbReference>
<evidence type="ECO:0000256" key="4">
    <source>
        <dbReference type="ARBA" id="ARBA00022771"/>
    </source>
</evidence>
<dbReference type="GO" id="GO:0061630">
    <property type="term" value="F:ubiquitin protein ligase activity"/>
    <property type="evidence" value="ECO:0007669"/>
    <property type="project" value="UniProtKB-EC"/>
</dbReference>
<evidence type="ECO:0000256" key="1">
    <source>
        <dbReference type="ARBA" id="ARBA00000900"/>
    </source>
</evidence>
<comment type="catalytic activity">
    <reaction evidence="1">
        <text>S-ubiquitinyl-[E2 ubiquitin-conjugating enzyme]-L-cysteine + [acceptor protein]-L-lysine = [E2 ubiquitin-conjugating enzyme]-L-cysteine + N(6)-ubiquitinyl-[acceptor protein]-L-lysine.</text>
        <dbReference type="EC" id="2.3.2.27"/>
    </reaction>
</comment>
<dbReference type="InterPro" id="IPR013083">
    <property type="entry name" value="Znf_RING/FYVE/PHD"/>
</dbReference>
<evidence type="ECO:0000259" key="7">
    <source>
        <dbReference type="PROSITE" id="PS50089"/>
    </source>
</evidence>
<organism evidence="8 9">
    <name type="scientific">Carnegiea gigantea</name>
    <dbReference type="NCBI Taxonomy" id="171969"/>
    <lineage>
        <taxon>Eukaryota</taxon>
        <taxon>Viridiplantae</taxon>
        <taxon>Streptophyta</taxon>
        <taxon>Embryophyta</taxon>
        <taxon>Tracheophyta</taxon>
        <taxon>Spermatophyta</taxon>
        <taxon>Magnoliopsida</taxon>
        <taxon>eudicotyledons</taxon>
        <taxon>Gunneridae</taxon>
        <taxon>Pentapetalae</taxon>
        <taxon>Caryophyllales</taxon>
        <taxon>Cactineae</taxon>
        <taxon>Cactaceae</taxon>
        <taxon>Cactoideae</taxon>
        <taxon>Echinocereeae</taxon>
        <taxon>Carnegiea</taxon>
    </lineage>
</organism>
<dbReference type="SUPFAM" id="SSF57850">
    <property type="entry name" value="RING/U-box"/>
    <property type="match status" value="1"/>
</dbReference>
<evidence type="ECO:0000256" key="2">
    <source>
        <dbReference type="ARBA" id="ARBA00012483"/>
    </source>
</evidence>
<comment type="caution">
    <text evidence="8">The sequence shown here is derived from an EMBL/GenBank/DDBJ whole genome shotgun (WGS) entry which is preliminary data.</text>
</comment>
<dbReference type="GO" id="GO:0008270">
    <property type="term" value="F:zinc ion binding"/>
    <property type="evidence" value="ECO:0007669"/>
    <property type="project" value="UniProtKB-KW"/>
</dbReference>
<name>A0A9Q1L0D2_9CARY</name>
<dbReference type="AlphaFoldDB" id="A0A9Q1L0D2"/>
<dbReference type="Gene3D" id="3.30.40.10">
    <property type="entry name" value="Zinc/RING finger domain, C3HC4 (zinc finger)"/>
    <property type="match status" value="1"/>
</dbReference>
<reference evidence="8" key="1">
    <citation type="submission" date="2022-04" db="EMBL/GenBank/DDBJ databases">
        <title>Carnegiea gigantea Genome sequencing and assembly v2.</title>
        <authorList>
            <person name="Copetti D."/>
            <person name="Sanderson M.J."/>
            <person name="Burquez A."/>
            <person name="Wojciechowski M.F."/>
        </authorList>
    </citation>
    <scope>NUCLEOTIDE SEQUENCE</scope>
    <source>
        <strain evidence="8">SGP5-SGP5p</strain>
        <tissue evidence="8">Aerial part</tissue>
    </source>
</reference>
<dbReference type="SMART" id="SM00184">
    <property type="entry name" value="RING"/>
    <property type="match status" value="1"/>
</dbReference>
<evidence type="ECO:0000313" key="8">
    <source>
        <dbReference type="EMBL" id="KAJ8452350.1"/>
    </source>
</evidence>
<dbReference type="CDD" id="cd16454">
    <property type="entry name" value="RING-H2_PA-TM-RING"/>
    <property type="match status" value="1"/>
</dbReference>
<evidence type="ECO:0000256" key="5">
    <source>
        <dbReference type="ARBA" id="ARBA00022833"/>
    </source>
</evidence>
<dbReference type="PANTHER" id="PTHR15710:SF217">
    <property type="entry name" value="E3 UBIQUITIN-PROTEIN LIGASE RDUF2"/>
    <property type="match status" value="1"/>
</dbReference>
<evidence type="ECO:0000256" key="3">
    <source>
        <dbReference type="ARBA" id="ARBA00022723"/>
    </source>
</evidence>
<dbReference type="EMBL" id="JAKOGI010000005">
    <property type="protein sequence ID" value="KAJ8452350.1"/>
    <property type="molecule type" value="Genomic_DNA"/>
</dbReference>
<evidence type="ECO:0000313" key="9">
    <source>
        <dbReference type="Proteomes" id="UP001153076"/>
    </source>
</evidence>